<evidence type="ECO:0000313" key="5">
    <source>
        <dbReference type="EMBL" id="KRK39457.1"/>
    </source>
</evidence>
<protein>
    <submittedName>
        <fullName evidence="5">ThiJ PfpI domain-containing protein</fullName>
    </submittedName>
</protein>
<dbReference type="PANTHER" id="PTHR48094">
    <property type="entry name" value="PROTEIN/NUCLEIC ACID DEGLYCASE DJ-1-RELATED"/>
    <property type="match status" value="1"/>
</dbReference>
<reference evidence="5 6" key="1">
    <citation type="journal article" date="2015" name="Genome Announc.">
        <title>Expanding the biotechnology potential of lactobacilli through comparative genomics of 213 strains and associated genera.</title>
        <authorList>
            <person name="Sun Z."/>
            <person name="Harris H.M."/>
            <person name="McCann A."/>
            <person name="Guo C."/>
            <person name="Argimon S."/>
            <person name="Zhang W."/>
            <person name="Yang X."/>
            <person name="Jeffery I.B."/>
            <person name="Cooney J.C."/>
            <person name="Kagawa T.F."/>
            <person name="Liu W."/>
            <person name="Song Y."/>
            <person name="Salvetti E."/>
            <person name="Wrobel A."/>
            <person name="Rasinkangas P."/>
            <person name="Parkhill J."/>
            <person name="Rea M.C."/>
            <person name="O'Sullivan O."/>
            <person name="Ritari J."/>
            <person name="Douillard F.P."/>
            <person name="Paul Ross R."/>
            <person name="Yang R."/>
            <person name="Briner A.E."/>
            <person name="Felis G.E."/>
            <person name="de Vos W.M."/>
            <person name="Barrangou R."/>
            <person name="Klaenhammer T.R."/>
            <person name="Caufield P.W."/>
            <person name="Cui Y."/>
            <person name="Zhang H."/>
            <person name="O'Toole P.W."/>
        </authorList>
    </citation>
    <scope>NUCLEOTIDE SEQUENCE [LARGE SCALE GENOMIC DNA]</scope>
    <source>
        <strain evidence="5 6">DSM 20003</strain>
    </source>
</reference>
<dbReference type="InterPro" id="IPR050325">
    <property type="entry name" value="Prot/Nucl_acid_deglycase"/>
</dbReference>
<comment type="similarity">
    <text evidence="3">Belongs to the peptidase C56 family. HSP31-like subfamily.</text>
</comment>
<gene>
    <name evidence="5" type="ORF">FC07_GL002425</name>
</gene>
<dbReference type="EMBL" id="AZDA01000043">
    <property type="protein sequence ID" value="KRK39457.1"/>
    <property type="molecule type" value="Genomic_DNA"/>
</dbReference>
<feature type="domain" description="DJ-1/PfpI" evidence="4">
    <location>
        <begin position="33"/>
        <end position="227"/>
    </location>
</feature>
<accession>A0A0R1H6K8</accession>
<dbReference type="Proteomes" id="UP000051461">
    <property type="component" value="Unassembled WGS sequence"/>
</dbReference>
<evidence type="ECO:0000256" key="2">
    <source>
        <dbReference type="ARBA" id="ARBA00023239"/>
    </source>
</evidence>
<dbReference type="AlphaFoldDB" id="A0A0R1H6K8"/>
<dbReference type="CDD" id="cd03141">
    <property type="entry name" value="GATase1_Hsp31_like"/>
    <property type="match status" value="1"/>
</dbReference>
<comment type="caution">
    <text evidence="5">The sequence shown here is derived from an EMBL/GenBank/DDBJ whole genome shotgun (WGS) entry which is preliminary data.</text>
</comment>
<dbReference type="Pfam" id="PF01965">
    <property type="entry name" value="DJ-1_PfpI"/>
    <property type="match status" value="1"/>
</dbReference>
<dbReference type="GO" id="GO:0005737">
    <property type="term" value="C:cytoplasm"/>
    <property type="evidence" value="ECO:0007669"/>
    <property type="project" value="TreeGrafter"/>
</dbReference>
<dbReference type="SUPFAM" id="SSF52317">
    <property type="entry name" value="Class I glutamine amidotransferase-like"/>
    <property type="match status" value="1"/>
</dbReference>
<sequence length="233" mass="25432">MKEVLIMKKALIVVTNHARFDGTDRATGVWFSEATHFHDVMREHDVAVDYVSPTGGYVPLDPGSLTEMDDLNWRYYGDSAYRQQNLAHSLRPDQVDPAAYDVIYYAGGHGVMWDFPNSTAIAQIAQTIYQNGGLITAVCHGVVGLLAVKNPDGSALINGKPLTGFTNEEEALNQLTDKVPFLAEDALKKAGAQYTKAAAYTENVVVADRLITGQNPQSAKGIGLAVIDYFEQH</sequence>
<organism evidence="5 6">
    <name type="scientific">Loigolactobacillus bifermentans DSM 20003</name>
    <dbReference type="NCBI Taxonomy" id="1423726"/>
    <lineage>
        <taxon>Bacteria</taxon>
        <taxon>Bacillati</taxon>
        <taxon>Bacillota</taxon>
        <taxon>Bacilli</taxon>
        <taxon>Lactobacillales</taxon>
        <taxon>Lactobacillaceae</taxon>
        <taxon>Loigolactobacillus</taxon>
    </lineage>
</organism>
<evidence type="ECO:0000259" key="4">
    <source>
        <dbReference type="Pfam" id="PF01965"/>
    </source>
</evidence>
<proteinExistence type="inferred from homology"/>
<evidence type="ECO:0000256" key="1">
    <source>
        <dbReference type="ARBA" id="ARBA00023016"/>
    </source>
</evidence>
<keyword evidence="2" id="KW-0456">Lyase</keyword>
<dbReference type="STRING" id="1423726.FC07_GL002425"/>
<dbReference type="GO" id="GO:0019243">
    <property type="term" value="P:methylglyoxal catabolic process to D-lactate via S-lactoyl-glutathione"/>
    <property type="evidence" value="ECO:0007669"/>
    <property type="project" value="TreeGrafter"/>
</dbReference>
<keyword evidence="6" id="KW-1185">Reference proteome</keyword>
<dbReference type="InterPro" id="IPR002818">
    <property type="entry name" value="DJ-1/PfpI"/>
</dbReference>
<dbReference type="Gene3D" id="3.40.50.880">
    <property type="match status" value="1"/>
</dbReference>
<dbReference type="PATRIC" id="fig|1423726.3.peg.2517"/>
<dbReference type="PANTHER" id="PTHR48094:SF11">
    <property type="entry name" value="GLUTATHIONE-INDEPENDENT GLYOXALASE HSP31-RELATED"/>
    <property type="match status" value="1"/>
</dbReference>
<name>A0A0R1H6K8_9LACO</name>
<keyword evidence="1" id="KW-0346">Stress response</keyword>
<evidence type="ECO:0000313" key="6">
    <source>
        <dbReference type="Proteomes" id="UP000051461"/>
    </source>
</evidence>
<evidence type="ECO:0000256" key="3">
    <source>
        <dbReference type="ARBA" id="ARBA00038493"/>
    </source>
</evidence>
<dbReference type="GO" id="GO:0019172">
    <property type="term" value="F:glyoxalase III activity"/>
    <property type="evidence" value="ECO:0007669"/>
    <property type="project" value="TreeGrafter"/>
</dbReference>
<dbReference type="InterPro" id="IPR029062">
    <property type="entry name" value="Class_I_gatase-like"/>
</dbReference>